<dbReference type="Gene3D" id="1.10.150.130">
    <property type="match status" value="1"/>
</dbReference>
<evidence type="ECO:0000259" key="6">
    <source>
        <dbReference type="PROSITE" id="PS51898"/>
    </source>
</evidence>
<evidence type="ECO:0000256" key="3">
    <source>
        <dbReference type="ARBA" id="ARBA00023125"/>
    </source>
</evidence>
<evidence type="ECO:0000313" key="8">
    <source>
        <dbReference type="EMBL" id="MBC1522446.1"/>
    </source>
</evidence>
<dbReference type="Proteomes" id="UP000559885">
    <property type="component" value="Unassembled WGS sequence"/>
</dbReference>
<dbReference type="InterPro" id="IPR050808">
    <property type="entry name" value="Phage_Integrase"/>
</dbReference>
<feature type="domain" description="Tyr recombinase" evidence="6">
    <location>
        <begin position="174"/>
        <end position="382"/>
    </location>
</feature>
<keyword evidence="4" id="KW-0233">DNA recombination</keyword>
<name>A0A841ZPN4_9LIST</name>
<protein>
    <submittedName>
        <fullName evidence="8">Site-specific integrase</fullName>
    </submittedName>
</protein>
<dbReference type="Pfam" id="PF00589">
    <property type="entry name" value="Phage_integrase"/>
    <property type="match status" value="1"/>
</dbReference>
<feature type="domain" description="Core-binding (CB)" evidence="7">
    <location>
        <begin position="64"/>
        <end position="147"/>
    </location>
</feature>
<dbReference type="InterPro" id="IPR010998">
    <property type="entry name" value="Integrase_recombinase_N"/>
</dbReference>
<dbReference type="GO" id="GO:0003677">
    <property type="term" value="F:DNA binding"/>
    <property type="evidence" value="ECO:0007669"/>
    <property type="project" value="UniProtKB-UniRule"/>
</dbReference>
<dbReference type="GO" id="GO:0006310">
    <property type="term" value="P:DNA recombination"/>
    <property type="evidence" value="ECO:0007669"/>
    <property type="project" value="UniProtKB-KW"/>
</dbReference>
<dbReference type="EMBL" id="JAARRM010000007">
    <property type="protein sequence ID" value="MBC1522446.1"/>
    <property type="molecule type" value="Genomic_DNA"/>
</dbReference>
<comment type="caution">
    <text evidence="8">The sequence shown here is derived from an EMBL/GenBank/DDBJ whole genome shotgun (WGS) entry which is preliminary data.</text>
</comment>
<reference evidence="8 9" key="1">
    <citation type="submission" date="2020-03" db="EMBL/GenBank/DDBJ databases">
        <title>Soil Listeria distribution.</title>
        <authorList>
            <person name="Liao J."/>
            <person name="Wiedmann M."/>
        </authorList>
    </citation>
    <scope>NUCLEOTIDE SEQUENCE [LARGE SCALE GENOMIC DNA]</scope>
    <source>
        <strain evidence="8 9">FSL L7-1507</strain>
    </source>
</reference>
<evidence type="ECO:0000256" key="4">
    <source>
        <dbReference type="ARBA" id="ARBA00023172"/>
    </source>
</evidence>
<evidence type="ECO:0000256" key="5">
    <source>
        <dbReference type="PROSITE-ProRule" id="PRU01248"/>
    </source>
</evidence>
<dbReference type="InterPro" id="IPR013762">
    <property type="entry name" value="Integrase-like_cat_sf"/>
</dbReference>
<evidence type="ECO:0000259" key="7">
    <source>
        <dbReference type="PROSITE" id="PS51900"/>
    </source>
</evidence>
<dbReference type="CDD" id="cd01189">
    <property type="entry name" value="INT_ICEBs1_C_like"/>
    <property type="match status" value="1"/>
</dbReference>
<dbReference type="Pfam" id="PF14659">
    <property type="entry name" value="Phage_int_SAM_3"/>
    <property type="match status" value="1"/>
</dbReference>
<dbReference type="InterPro" id="IPR004107">
    <property type="entry name" value="Integrase_SAM-like_N"/>
</dbReference>
<evidence type="ECO:0000313" key="9">
    <source>
        <dbReference type="Proteomes" id="UP000559885"/>
    </source>
</evidence>
<dbReference type="Gene3D" id="1.10.443.10">
    <property type="entry name" value="Intergrase catalytic core"/>
    <property type="match status" value="1"/>
</dbReference>
<dbReference type="PROSITE" id="PS51898">
    <property type="entry name" value="TYR_RECOMBINASE"/>
    <property type="match status" value="1"/>
</dbReference>
<proteinExistence type="inferred from homology"/>
<dbReference type="AlphaFoldDB" id="A0A841ZPN4"/>
<dbReference type="PANTHER" id="PTHR30629">
    <property type="entry name" value="PROPHAGE INTEGRASE"/>
    <property type="match status" value="1"/>
</dbReference>
<dbReference type="RefSeq" id="WP_185375006.1">
    <property type="nucleotide sequence ID" value="NZ_JAARRM010000007.1"/>
</dbReference>
<dbReference type="PANTHER" id="PTHR30629:SF2">
    <property type="entry name" value="PROPHAGE INTEGRASE INTS-RELATED"/>
    <property type="match status" value="1"/>
</dbReference>
<keyword evidence="2" id="KW-0229">DNA integration</keyword>
<evidence type="ECO:0000256" key="2">
    <source>
        <dbReference type="ARBA" id="ARBA00022908"/>
    </source>
</evidence>
<dbReference type="PROSITE" id="PS51900">
    <property type="entry name" value="CB"/>
    <property type="match status" value="1"/>
</dbReference>
<dbReference type="InterPro" id="IPR044068">
    <property type="entry name" value="CB"/>
</dbReference>
<comment type="similarity">
    <text evidence="1">Belongs to the 'phage' integrase family.</text>
</comment>
<dbReference type="InterPro" id="IPR002104">
    <property type="entry name" value="Integrase_catalytic"/>
</dbReference>
<keyword evidence="3 5" id="KW-0238">DNA-binding</keyword>
<dbReference type="InterPro" id="IPR011010">
    <property type="entry name" value="DNA_brk_join_enz"/>
</dbReference>
<dbReference type="GO" id="GO:0015074">
    <property type="term" value="P:DNA integration"/>
    <property type="evidence" value="ECO:0007669"/>
    <property type="project" value="UniProtKB-KW"/>
</dbReference>
<organism evidence="8 9">
    <name type="scientific">Listeria aquatica</name>
    <dbReference type="NCBI Taxonomy" id="1494960"/>
    <lineage>
        <taxon>Bacteria</taxon>
        <taxon>Bacillati</taxon>
        <taxon>Bacillota</taxon>
        <taxon>Bacilli</taxon>
        <taxon>Bacillales</taxon>
        <taxon>Listeriaceae</taxon>
        <taxon>Listeria</taxon>
    </lineage>
</organism>
<accession>A0A841ZPN4</accession>
<dbReference type="SUPFAM" id="SSF56349">
    <property type="entry name" value="DNA breaking-rejoining enzymes"/>
    <property type="match status" value="1"/>
</dbReference>
<evidence type="ECO:0000256" key="1">
    <source>
        <dbReference type="ARBA" id="ARBA00008857"/>
    </source>
</evidence>
<sequence>MAVSVNYDEKRKKYVWRARASINGKQKERSGACKLKREAQDAGNKAYNELVRQEKASIVYDNNLTIKDSIKEWLYEYKHGTISVKTEKIYRGHIKNHIIPHLGNFKVTKLNRITYQKFINKLVEQGYSKKTIRLINAIMCNFLDFMIHEMRMIDYNCASKIKIKTDETNKQEDEKNMFYTDDEIKLIFEYSRKLIKNTRNEVCADFIEVLLYTGLRVSELLAIQEEDYDAKSGTISINKQLSPDHQINNPIFTPLKTEDSYREVILDSRTKKIIQKRLLINKKEKLRLPPNIIQHDFIFSCSGSTIGRSAVRRYIHKICKASGVRYHEKHAIHAFRHTHIKQLVEAGVPQVVIQKRIGHSKNSAITAHYMHTDNKMNELASKNYEKLISDRF</sequence>
<gene>
    <name evidence="8" type="ORF">HB912_12385</name>
</gene>